<dbReference type="GeneID" id="64218413"/>
<evidence type="ECO:0000256" key="5">
    <source>
        <dbReference type="ARBA" id="ARBA00023136"/>
    </source>
</evidence>
<keyword evidence="3" id="KW-0812">Transmembrane</keyword>
<evidence type="ECO:0000256" key="4">
    <source>
        <dbReference type="ARBA" id="ARBA00022989"/>
    </source>
</evidence>
<dbReference type="Pfam" id="PF01384">
    <property type="entry name" value="PHO4"/>
    <property type="match status" value="1"/>
</dbReference>
<dbReference type="GO" id="GO:0035435">
    <property type="term" value="P:phosphate ion transmembrane transport"/>
    <property type="evidence" value="ECO:0007669"/>
    <property type="project" value="TreeGrafter"/>
</dbReference>
<evidence type="ECO:0000256" key="1">
    <source>
        <dbReference type="ARBA" id="ARBA00004141"/>
    </source>
</evidence>
<evidence type="ECO:0000256" key="2">
    <source>
        <dbReference type="ARBA" id="ARBA00022448"/>
    </source>
</evidence>
<gene>
    <name evidence="6" type="ORF">B7C51_02930</name>
</gene>
<keyword evidence="4" id="KW-1133">Transmembrane helix</keyword>
<evidence type="ECO:0000256" key="3">
    <source>
        <dbReference type="ARBA" id="ARBA00022692"/>
    </source>
</evidence>
<name>A0A1V0UPL7_9BACL</name>
<sequence>MITLFFIVALALAFDFINGFHDTANAVATSISTRAMKPRFAILSAAILNFLGAIFSSEVAKTVGGSIANPADIENGVYVVIAALLAAIIWNLLTWYYGIPSSSSHTLIGALAGAVMAGAGAGALNWGGFGKIVLILILSPVIAFVAGYMIMTVIKRLIILSGNKSRSKLNRVFRFFQILSAWLLSFSHGGNDAQKAMGIIVFGLVAAGLQDTLDVPLWVKLAAATAMGLGTSIGGMRIIKTVGSKIIKIEPINGFASDLTSSAIIQASTAMGMPLSTTHVISSSIIGTGSVMRLHDVKWGTVKRMLVTWVITIPISIAIAYLIYMLMFKFFV</sequence>
<organism evidence="6 7">
    <name type="scientific">Paenibacillus larvae subsp. pulvifaciens</name>
    <dbReference type="NCBI Taxonomy" id="1477"/>
    <lineage>
        <taxon>Bacteria</taxon>
        <taxon>Bacillati</taxon>
        <taxon>Bacillota</taxon>
        <taxon>Bacilli</taxon>
        <taxon>Bacillales</taxon>
        <taxon>Paenibacillaceae</taxon>
        <taxon>Paenibacillus</taxon>
    </lineage>
</organism>
<accession>A0A1V0UPL7</accession>
<keyword evidence="5" id="KW-0472">Membrane</keyword>
<proteinExistence type="predicted"/>
<reference evidence="6 7" key="1">
    <citation type="submission" date="2017-03" db="EMBL/GenBank/DDBJ databases">
        <title>Paenibacillus larvae genome sequencing.</title>
        <authorList>
            <person name="Dingman D.W."/>
        </authorList>
    </citation>
    <scope>NUCLEOTIDE SEQUENCE [LARGE SCALE GENOMIC DNA]</scope>
    <source>
        <strain evidence="6 7">SAG 10367</strain>
    </source>
</reference>
<keyword evidence="2" id="KW-0813">Transport</keyword>
<dbReference type="GO" id="GO:0016020">
    <property type="term" value="C:membrane"/>
    <property type="evidence" value="ECO:0007669"/>
    <property type="project" value="UniProtKB-SubCell"/>
</dbReference>
<dbReference type="InterPro" id="IPR001204">
    <property type="entry name" value="Phos_transporter"/>
</dbReference>
<evidence type="ECO:0000313" key="7">
    <source>
        <dbReference type="Proteomes" id="UP000192727"/>
    </source>
</evidence>
<dbReference type="AlphaFoldDB" id="A0A1V0UPL7"/>
<evidence type="ECO:0000313" key="6">
    <source>
        <dbReference type="EMBL" id="ARF66980.1"/>
    </source>
</evidence>
<dbReference type="EMBL" id="CP020557">
    <property type="protein sequence ID" value="ARF66980.1"/>
    <property type="molecule type" value="Genomic_DNA"/>
</dbReference>
<dbReference type="RefSeq" id="WP_024093776.1">
    <property type="nucleotide sequence ID" value="NZ_CP019794.1"/>
</dbReference>
<comment type="subcellular location">
    <subcellularLocation>
        <location evidence="1">Membrane</location>
        <topology evidence="1">Multi-pass membrane protein</topology>
    </subcellularLocation>
</comment>
<protein>
    <submittedName>
        <fullName evidence="6">Anion permease</fullName>
    </submittedName>
</protein>
<dbReference type="Proteomes" id="UP000192727">
    <property type="component" value="Chromosome"/>
</dbReference>
<dbReference type="PANTHER" id="PTHR11101:SF80">
    <property type="entry name" value="PHOSPHATE TRANSPORTER"/>
    <property type="match status" value="1"/>
</dbReference>
<dbReference type="PANTHER" id="PTHR11101">
    <property type="entry name" value="PHOSPHATE TRANSPORTER"/>
    <property type="match status" value="1"/>
</dbReference>
<dbReference type="GO" id="GO:0005315">
    <property type="term" value="F:phosphate transmembrane transporter activity"/>
    <property type="evidence" value="ECO:0007669"/>
    <property type="project" value="InterPro"/>
</dbReference>